<sequence>MDSDVPEKDYNRILGVLQEENVSILELVNVLLTEKRFKNHAVLINLLKNAGTTVTSILGHRQLSDQARDQICAVIEPIYAREIEDLVQASAGWHFSAQQAALGDIEDFAWESIAHGFTSLAPRLWSLLDALLLARKRKSSLILDRNAMVVDGPDDDELLENELDQDEAILEGNGSSPLQSSASWKEKLLNIKKAVIISIMMHSTNRKANRFQSILGIFLHSVGMPQKVINALSRMGVCIGQMTIYDAINSLSDNAADGIRELGQMLLAAYAYDNFDVDLKQSVPVIEKSNQTLKHLTSGLLFPLQHGATKEDLACSDYLWQRSKLNPRNSQTVTGMKTYRDLPPLFYGPGNAPPSHASFNTWIFLRDLIEQVEGFDTYKANSRFQNFLKRSL</sequence>
<evidence type="ECO:0000313" key="2">
    <source>
        <dbReference type="Proteomes" id="UP000054549"/>
    </source>
</evidence>
<protein>
    <submittedName>
        <fullName evidence="1">Uncharacterized protein</fullName>
    </submittedName>
</protein>
<organism evidence="1 2">
    <name type="scientific">Amanita muscaria (strain Koide BX008)</name>
    <dbReference type="NCBI Taxonomy" id="946122"/>
    <lineage>
        <taxon>Eukaryota</taxon>
        <taxon>Fungi</taxon>
        <taxon>Dikarya</taxon>
        <taxon>Basidiomycota</taxon>
        <taxon>Agaricomycotina</taxon>
        <taxon>Agaricomycetes</taxon>
        <taxon>Agaricomycetidae</taxon>
        <taxon>Agaricales</taxon>
        <taxon>Pluteineae</taxon>
        <taxon>Amanitaceae</taxon>
        <taxon>Amanita</taxon>
    </lineage>
</organism>
<reference evidence="1 2" key="1">
    <citation type="submission" date="2014-04" db="EMBL/GenBank/DDBJ databases">
        <title>Evolutionary Origins and Diversification of the Mycorrhizal Mutualists.</title>
        <authorList>
            <consortium name="DOE Joint Genome Institute"/>
            <consortium name="Mycorrhizal Genomics Consortium"/>
            <person name="Kohler A."/>
            <person name="Kuo A."/>
            <person name="Nagy L.G."/>
            <person name="Floudas D."/>
            <person name="Copeland A."/>
            <person name="Barry K.W."/>
            <person name="Cichocki N."/>
            <person name="Veneault-Fourrey C."/>
            <person name="LaButti K."/>
            <person name="Lindquist E.A."/>
            <person name="Lipzen A."/>
            <person name="Lundell T."/>
            <person name="Morin E."/>
            <person name="Murat C."/>
            <person name="Riley R."/>
            <person name="Ohm R."/>
            <person name="Sun H."/>
            <person name="Tunlid A."/>
            <person name="Henrissat B."/>
            <person name="Grigoriev I.V."/>
            <person name="Hibbett D.S."/>
            <person name="Martin F."/>
        </authorList>
    </citation>
    <scope>NUCLEOTIDE SEQUENCE [LARGE SCALE GENOMIC DNA]</scope>
    <source>
        <strain evidence="1 2">Koide BX008</strain>
    </source>
</reference>
<evidence type="ECO:0000313" key="1">
    <source>
        <dbReference type="EMBL" id="KIL56657.1"/>
    </source>
</evidence>
<dbReference type="Proteomes" id="UP000054549">
    <property type="component" value="Unassembled WGS sequence"/>
</dbReference>
<dbReference type="EMBL" id="KN818409">
    <property type="protein sequence ID" value="KIL56657.1"/>
    <property type="molecule type" value="Genomic_DNA"/>
</dbReference>
<accession>A0A0C2W691</accession>
<dbReference type="STRING" id="946122.A0A0C2W691"/>
<dbReference type="InParanoid" id="A0A0C2W691"/>
<name>A0A0C2W691_AMAMK</name>
<dbReference type="AlphaFoldDB" id="A0A0C2W691"/>
<dbReference type="HOGENOM" id="CLU_009487_5_0_1"/>
<keyword evidence="2" id="KW-1185">Reference proteome</keyword>
<dbReference type="OrthoDB" id="4743193at2759"/>
<gene>
    <name evidence="1" type="ORF">M378DRAFT_181903</name>
</gene>
<proteinExistence type="predicted"/>